<gene>
    <name evidence="9" type="ORF">APZ16_01575</name>
</gene>
<evidence type="ECO:0000256" key="7">
    <source>
        <dbReference type="SAM" id="Coils"/>
    </source>
</evidence>
<feature type="domain" description="Zinc-hook" evidence="8">
    <location>
        <begin position="360"/>
        <end position="457"/>
    </location>
</feature>
<keyword evidence="3 6" id="KW-0862">Zinc</keyword>
<dbReference type="PANTHER" id="PTHR32114:SF2">
    <property type="entry name" value="ABC TRANSPORTER ABCH.3"/>
    <property type="match status" value="1"/>
</dbReference>
<dbReference type="STRING" id="1776334.APZ16_01575"/>
<dbReference type="PANTHER" id="PTHR32114">
    <property type="entry name" value="ABC TRANSPORTER ABCH.3"/>
    <property type="match status" value="1"/>
</dbReference>
<keyword evidence="4" id="KW-0067">ATP-binding</keyword>
<dbReference type="Gene3D" id="3.40.50.300">
    <property type="entry name" value="P-loop containing nucleotide triphosphate hydrolases"/>
    <property type="match status" value="2"/>
</dbReference>
<evidence type="ECO:0000256" key="1">
    <source>
        <dbReference type="ARBA" id="ARBA00022723"/>
    </source>
</evidence>
<dbReference type="Proteomes" id="UP000074294">
    <property type="component" value="Unassembled WGS sequence"/>
</dbReference>
<evidence type="ECO:0000259" key="8">
    <source>
        <dbReference type="PROSITE" id="PS51131"/>
    </source>
</evidence>
<dbReference type="InterPro" id="IPR013134">
    <property type="entry name" value="Zn_hook_RAD50"/>
</dbReference>
<evidence type="ECO:0000256" key="3">
    <source>
        <dbReference type="ARBA" id="ARBA00022833"/>
    </source>
</evidence>
<dbReference type="SUPFAM" id="SSF75712">
    <property type="entry name" value="Rad50 coiled-coil Zn hook"/>
    <property type="match status" value="1"/>
</dbReference>
<evidence type="ECO:0000256" key="6">
    <source>
        <dbReference type="PROSITE-ProRule" id="PRU00471"/>
    </source>
</evidence>
<dbReference type="SUPFAM" id="SSF52540">
    <property type="entry name" value="P-loop containing nucleoside triphosphate hydrolases"/>
    <property type="match status" value="1"/>
</dbReference>
<evidence type="ECO:0000256" key="5">
    <source>
        <dbReference type="ARBA" id="ARBA00023054"/>
    </source>
</evidence>
<feature type="coiled-coil region" evidence="7">
    <location>
        <begin position="215"/>
        <end position="280"/>
    </location>
</feature>
<dbReference type="AlphaFoldDB" id="A0A147JTR6"/>
<proteinExistence type="predicted"/>
<accession>A0A147JTR6</accession>
<feature type="binding site" evidence="6">
    <location>
        <position position="408"/>
    </location>
    <ligand>
        <name>Zn(2+)</name>
        <dbReference type="ChEBI" id="CHEBI:29105"/>
    </ligand>
</feature>
<feature type="binding site" evidence="6">
    <location>
        <position position="405"/>
    </location>
    <ligand>
        <name>Zn(2+)</name>
        <dbReference type="ChEBI" id="CHEBI:29105"/>
    </ligand>
</feature>
<comment type="caution">
    <text evidence="9">The sequence shown here is derived from an EMBL/GenBank/DDBJ whole genome shotgun (WGS) entry which is preliminary data.</text>
</comment>
<evidence type="ECO:0000313" key="9">
    <source>
        <dbReference type="EMBL" id="KUO39908.1"/>
    </source>
</evidence>
<evidence type="ECO:0000256" key="4">
    <source>
        <dbReference type="ARBA" id="ARBA00022840"/>
    </source>
</evidence>
<dbReference type="PROSITE" id="PS51131">
    <property type="entry name" value="ZN_HOOK"/>
    <property type="match status" value="1"/>
</dbReference>
<dbReference type="EMBL" id="LQMQ01000052">
    <property type="protein sequence ID" value="KUO39908.1"/>
    <property type="molecule type" value="Genomic_DNA"/>
</dbReference>
<keyword evidence="5 7" id="KW-0175">Coiled coil</keyword>
<keyword evidence="2" id="KW-0547">Nucleotide-binding</keyword>
<name>A0A147JTR6_HADYE</name>
<dbReference type="GO" id="GO:0005524">
    <property type="term" value="F:ATP binding"/>
    <property type="evidence" value="ECO:0007669"/>
    <property type="project" value="UniProtKB-KW"/>
</dbReference>
<dbReference type="Gene3D" id="1.10.287.510">
    <property type="entry name" value="Helix hairpin bin"/>
    <property type="match status" value="1"/>
</dbReference>
<protein>
    <recommendedName>
        <fullName evidence="8">Zinc-hook domain-containing protein</fullName>
    </recommendedName>
</protein>
<dbReference type="InterPro" id="IPR003395">
    <property type="entry name" value="RecF/RecN/SMC_N"/>
</dbReference>
<feature type="coiled-coil region" evidence="7">
    <location>
        <begin position="324"/>
        <end position="629"/>
    </location>
</feature>
<sequence length="799" mass="90912">MITLVRLKNWKSHRETELVFGDGTNVLVGIMGSGKSSVMEGITYALFGTLPAVQSRRIKLDDLITSRPRPLDRAEVEVHFLSPEGEEFSVRRVIERGSGTTLAELRKASGELIEGPNSSRVTEAIKSILGLDYDLFERAIYSEQNRLDYFLTLQRGKRMESIDELLGINKLEKARKSLGSIINRITERAGERELAAKNLSQDPAIASLPVYLRELSELESSRLEIQDRLQQLRAELESVRLQDQRFRSLEQELRRLEQSKRALEGAAETLRKSIEGLRQRLGDHATVPLENVRAEIASVESSLAQGTSVLNSLLSSFTAVTSELQALETRMAMTRAAAEKVKAEIERKRAARAKLEELRLLEATAPVEKLQADLKMVEDELAGYRTRMQDLRTSLEELAAASATCPVCDAPLTEERKKELLERRRRELGELERKCREAEVISSEMSEKLRRARDVHQKILLLEKEVEPLSDLDREYSEAVSKISELEAAVPGLLGKKEKLAGDIERARREVDNLNRKLATLRQILQNKVDLDSRVQEERAKQEEISRLQKKLEAIAQVYDEAKAESIRRRLEQLVGTQERLQAELRGKEQLITEKKRLVDSVKEKITLIKRYEAEARRLQEAAQAMSTIQTALARTQTSMRKMFIEGVNLVMNDLWDSIYPYGDFVGIRLGVENGERGDYVLQLRDRSGNWIPVDGIASGGERTDAALALRIAFSMVLAPKLSWIVFDEPTHNLDAEGIQELAKVLRDRLPEFVRQILLITHEERLENAVSGYLYRFTRDKREDEPTRVERVTAPELYE</sequence>
<keyword evidence="1 6" id="KW-0479">Metal-binding</keyword>
<dbReference type="Pfam" id="PF04423">
    <property type="entry name" value="Rad50_zn_hook"/>
    <property type="match status" value="1"/>
</dbReference>
<dbReference type="GO" id="GO:0046872">
    <property type="term" value="F:metal ion binding"/>
    <property type="evidence" value="ECO:0007669"/>
    <property type="project" value="UniProtKB-UniRule"/>
</dbReference>
<reference evidence="9 10" key="1">
    <citation type="journal article" date="2016" name="Nat. Microbiol.">
        <title>Genomic inference of the metabolism of cosmopolitan subsurface Archaea, Hadesarchaea.</title>
        <authorList>
            <person name="Baker B.J."/>
            <person name="Saw J.H."/>
            <person name="Lind A.E."/>
            <person name="Lazar C.S."/>
            <person name="Hinrichs K.-U."/>
            <person name="Teske A.P."/>
            <person name="Ettema T.J."/>
        </authorList>
    </citation>
    <scope>NUCLEOTIDE SEQUENCE [LARGE SCALE GENOMIC DNA]</scope>
</reference>
<dbReference type="Pfam" id="PF02463">
    <property type="entry name" value="SMC_N"/>
    <property type="match status" value="1"/>
</dbReference>
<organism evidence="9 10">
    <name type="scientific">Hadarchaeum yellowstonense</name>
    <dbReference type="NCBI Taxonomy" id="1776334"/>
    <lineage>
        <taxon>Archaea</taxon>
        <taxon>Methanobacteriati</taxon>
        <taxon>Candidatus Hadarchaeota</taxon>
        <taxon>Candidatus Hadarchaeia</taxon>
        <taxon>Candidatus Hadarchaeales</taxon>
        <taxon>Candidatus Hadarchaeaceae</taxon>
        <taxon>Candidatus Hadarchaeum</taxon>
    </lineage>
</organism>
<dbReference type="InterPro" id="IPR027417">
    <property type="entry name" value="P-loop_NTPase"/>
</dbReference>
<evidence type="ECO:0000256" key="2">
    <source>
        <dbReference type="ARBA" id="ARBA00022741"/>
    </source>
</evidence>
<evidence type="ECO:0000313" key="10">
    <source>
        <dbReference type="Proteomes" id="UP000074294"/>
    </source>
</evidence>